<evidence type="ECO:0000313" key="3">
    <source>
        <dbReference type="EMBL" id="SVD08729.1"/>
    </source>
</evidence>
<protein>
    <recommendedName>
        <fullName evidence="2">HNH nuclease domain-containing protein</fullName>
    </recommendedName>
</protein>
<accession>A0A382SFT3</accession>
<sequence length="280" mass="31937">MDLSIINSTRQALARRQLALPRGISLSTIEEQVFEFVAKSQIRAKEFIESGDEQTKRVISKKNREEIYQSKGDKCPTCDNILTESTDHKSSKSYAPTSSSITVEHIVPLYIGSNNKLGNLVAMCYTCNNQARNETQRYFLQSPVQSNRGWTLTRETEDIINRFTEWSIRGIKTPSTKIDNEIQEYFETVRTQFAPRLSMEERIAVLETKIHTLENTLWKRTMRTIGSFFQRAKDPVGAVEKPSIEKQAPQPQKKDPAKKQAPAKEKTPDFTAEEFVGGLL</sequence>
<gene>
    <name evidence="3" type="ORF">METZ01_LOCUS361583</name>
</gene>
<dbReference type="InterPro" id="IPR029471">
    <property type="entry name" value="HNH_5"/>
</dbReference>
<dbReference type="AlphaFoldDB" id="A0A382SFT3"/>
<organism evidence="3">
    <name type="scientific">marine metagenome</name>
    <dbReference type="NCBI Taxonomy" id="408172"/>
    <lineage>
        <taxon>unclassified sequences</taxon>
        <taxon>metagenomes</taxon>
        <taxon>ecological metagenomes</taxon>
    </lineage>
</organism>
<dbReference type="EMBL" id="UINC01128765">
    <property type="protein sequence ID" value="SVD08729.1"/>
    <property type="molecule type" value="Genomic_DNA"/>
</dbReference>
<dbReference type="Pfam" id="PF14279">
    <property type="entry name" value="HNH_5"/>
    <property type="match status" value="1"/>
</dbReference>
<dbReference type="InterPro" id="IPR003615">
    <property type="entry name" value="HNH_nuc"/>
</dbReference>
<dbReference type="CDD" id="cd00085">
    <property type="entry name" value="HNHc"/>
    <property type="match status" value="1"/>
</dbReference>
<dbReference type="Gene3D" id="1.10.30.50">
    <property type="match status" value="1"/>
</dbReference>
<reference evidence="3" key="1">
    <citation type="submission" date="2018-05" db="EMBL/GenBank/DDBJ databases">
        <authorList>
            <person name="Lanie J.A."/>
            <person name="Ng W.-L."/>
            <person name="Kazmierczak K.M."/>
            <person name="Andrzejewski T.M."/>
            <person name="Davidsen T.M."/>
            <person name="Wayne K.J."/>
            <person name="Tettelin H."/>
            <person name="Glass J.I."/>
            <person name="Rusch D."/>
            <person name="Podicherti R."/>
            <person name="Tsui H.-C.T."/>
            <person name="Winkler M.E."/>
        </authorList>
    </citation>
    <scope>NUCLEOTIDE SEQUENCE</scope>
</reference>
<name>A0A382SFT3_9ZZZZ</name>
<proteinExistence type="predicted"/>
<feature type="non-terminal residue" evidence="3">
    <location>
        <position position="280"/>
    </location>
</feature>
<evidence type="ECO:0000256" key="1">
    <source>
        <dbReference type="SAM" id="MobiDB-lite"/>
    </source>
</evidence>
<dbReference type="SMART" id="SM00507">
    <property type="entry name" value="HNHc"/>
    <property type="match status" value="1"/>
</dbReference>
<evidence type="ECO:0000259" key="2">
    <source>
        <dbReference type="SMART" id="SM00507"/>
    </source>
</evidence>
<feature type="region of interest" description="Disordered" evidence="1">
    <location>
        <begin position="236"/>
        <end position="280"/>
    </location>
</feature>
<feature type="compositionally biased region" description="Basic and acidic residues" evidence="1">
    <location>
        <begin position="252"/>
        <end position="268"/>
    </location>
</feature>
<feature type="domain" description="HNH nuclease" evidence="2">
    <location>
        <begin position="62"/>
        <end position="129"/>
    </location>
</feature>